<accession>A0A6V8K194</accession>
<feature type="compositionally biased region" description="Low complexity" evidence="1">
    <location>
        <begin position="108"/>
        <end position="118"/>
    </location>
</feature>
<dbReference type="EMBL" id="BLPF01000001">
    <property type="protein sequence ID" value="GFJ75939.1"/>
    <property type="molecule type" value="Genomic_DNA"/>
</dbReference>
<dbReference type="Pfam" id="PF06718">
    <property type="entry name" value="DUF1203"/>
    <property type="match status" value="1"/>
</dbReference>
<comment type="caution">
    <text evidence="2">The sequence shown here is derived from an EMBL/GenBank/DDBJ whole genome shotgun (WGS) entry which is preliminary data.</text>
</comment>
<evidence type="ECO:0000313" key="3">
    <source>
        <dbReference type="Proteomes" id="UP000482800"/>
    </source>
</evidence>
<dbReference type="AlphaFoldDB" id="A0A6V8K194"/>
<keyword evidence="3" id="KW-1185">Reference proteome</keyword>
<evidence type="ECO:0008006" key="4">
    <source>
        <dbReference type="Google" id="ProtNLM"/>
    </source>
</evidence>
<sequence length="180" mass="19521">MTYEIHALPAALLDTVRASGLDASGNPVERVTATGGEPVRCCLRDAAAGEELMLFGYEPPLPPSPYREVGAVFAHAERCAGPDAGGYPEGWRGRSQVLRAYDARAGSTRPRACTTAATRGRDREGARRAGRRAGAQPQRRVRLLHVHGRTSGIGRLRPKSARGRPTAHARRRGRHRPSWT</sequence>
<reference evidence="2 3" key="2">
    <citation type="submission" date="2020-03" db="EMBL/GenBank/DDBJ databases">
        <authorList>
            <person name="Ichikawa N."/>
            <person name="Kimura A."/>
            <person name="Kitahashi Y."/>
            <person name="Uohara A."/>
        </authorList>
    </citation>
    <scope>NUCLEOTIDE SEQUENCE [LARGE SCALE GENOMIC DNA]</scope>
    <source>
        <strain evidence="2 3">NBRC 108639</strain>
    </source>
</reference>
<evidence type="ECO:0000256" key="1">
    <source>
        <dbReference type="SAM" id="MobiDB-lite"/>
    </source>
</evidence>
<feature type="compositionally biased region" description="Basic residues" evidence="1">
    <location>
        <begin position="156"/>
        <end position="180"/>
    </location>
</feature>
<feature type="compositionally biased region" description="Basic residues" evidence="1">
    <location>
        <begin position="139"/>
        <end position="148"/>
    </location>
</feature>
<evidence type="ECO:0000313" key="2">
    <source>
        <dbReference type="EMBL" id="GFJ75939.1"/>
    </source>
</evidence>
<dbReference type="RefSeq" id="WP_246273099.1">
    <property type="nucleotide sequence ID" value="NZ_BLPF01000001.1"/>
</dbReference>
<proteinExistence type="predicted"/>
<protein>
    <recommendedName>
        <fullName evidence="4">DUF1203 domain-containing protein</fullName>
    </recommendedName>
</protein>
<dbReference type="InterPro" id="IPR009593">
    <property type="entry name" value="DUF1203"/>
</dbReference>
<gene>
    <name evidence="2" type="ORF">Phou_001190</name>
</gene>
<organism evidence="2 3">
    <name type="scientific">Phytohabitans houttuyneae</name>
    <dbReference type="NCBI Taxonomy" id="1076126"/>
    <lineage>
        <taxon>Bacteria</taxon>
        <taxon>Bacillati</taxon>
        <taxon>Actinomycetota</taxon>
        <taxon>Actinomycetes</taxon>
        <taxon>Micromonosporales</taxon>
        <taxon>Micromonosporaceae</taxon>
    </lineage>
</organism>
<dbReference type="Proteomes" id="UP000482800">
    <property type="component" value="Unassembled WGS sequence"/>
</dbReference>
<reference evidence="2 3" key="1">
    <citation type="submission" date="2020-03" db="EMBL/GenBank/DDBJ databases">
        <title>Whole genome shotgun sequence of Phytohabitans houttuyneae NBRC 108639.</title>
        <authorList>
            <person name="Komaki H."/>
            <person name="Tamura T."/>
        </authorList>
    </citation>
    <scope>NUCLEOTIDE SEQUENCE [LARGE SCALE GENOMIC DNA]</scope>
    <source>
        <strain evidence="2 3">NBRC 108639</strain>
    </source>
</reference>
<feature type="region of interest" description="Disordered" evidence="1">
    <location>
        <begin position="104"/>
        <end position="180"/>
    </location>
</feature>
<name>A0A6V8K194_9ACTN</name>